<dbReference type="EMBL" id="CP118247">
    <property type="protein sequence ID" value="WDR06010.1"/>
    <property type="molecule type" value="Genomic_DNA"/>
</dbReference>
<dbReference type="Pfam" id="PF18310">
    <property type="entry name" value="DUF5605"/>
    <property type="match status" value="1"/>
</dbReference>
<feature type="domain" description="DUF5605" evidence="3">
    <location>
        <begin position="452"/>
        <end position="517"/>
    </location>
</feature>
<dbReference type="PANTHER" id="PTHR37836">
    <property type="entry name" value="LMO1036 PROTEIN"/>
    <property type="match status" value="1"/>
</dbReference>
<evidence type="ECO:0000259" key="1">
    <source>
        <dbReference type="Pfam" id="PF13204"/>
    </source>
</evidence>
<feature type="domain" description="DUF5060" evidence="2">
    <location>
        <begin position="8"/>
        <end position="72"/>
    </location>
</feature>
<dbReference type="RefSeq" id="WP_282211524.1">
    <property type="nucleotide sequence ID" value="NZ_CP118247.1"/>
</dbReference>
<evidence type="ECO:0000259" key="3">
    <source>
        <dbReference type="Pfam" id="PF18310"/>
    </source>
</evidence>
<dbReference type="Pfam" id="PF16586">
    <property type="entry name" value="DUF5060"/>
    <property type="match status" value="1"/>
</dbReference>
<organism evidence="4 5">
    <name type="scientific">Devosia rhodophyticola</name>
    <dbReference type="NCBI Taxonomy" id="3026423"/>
    <lineage>
        <taxon>Bacteria</taxon>
        <taxon>Pseudomonadati</taxon>
        <taxon>Pseudomonadota</taxon>
        <taxon>Alphaproteobacteria</taxon>
        <taxon>Hyphomicrobiales</taxon>
        <taxon>Devosiaceae</taxon>
        <taxon>Devosia</taxon>
    </lineage>
</organism>
<keyword evidence="5" id="KW-1185">Reference proteome</keyword>
<dbReference type="InterPro" id="IPR025277">
    <property type="entry name" value="Apiosidase-like_cat_dom"/>
</dbReference>
<feature type="domain" description="Apiosidase-like catalytic" evidence="1">
    <location>
        <begin position="100"/>
        <end position="372"/>
    </location>
</feature>
<dbReference type="InterPro" id="IPR017853">
    <property type="entry name" value="GH"/>
</dbReference>
<dbReference type="Pfam" id="PF13204">
    <property type="entry name" value="Apiosidase"/>
    <property type="match status" value="1"/>
</dbReference>
<dbReference type="Gene3D" id="2.60.40.10">
    <property type="entry name" value="Immunoglobulins"/>
    <property type="match status" value="1"/>
</dbReference>
<name>A0ABY7YYC6_9HYPH</name>
<proteinExistence type="predicted"/>
<dbReference type="Gene3D" id="2.60.40.3950">
    <property type="match status" value="1"/>
</dbReference>
<accession>A0ABY7YYC6</accession>
<dbReference type="InterPro" id="IPR041239">
    <property type="entry name" value="DUF5605"/>
</dbReference>
<evidence type="ECO:0000313" key="5">
    <source>
        <dbReference type="Proteomes" id="UP001222118"/>
    </source>
</evidence>
<dbReference type="SUPFAM" id="SSF51445">
    <property type="entry name" value="(Trans)glycosidases"/>
    <property type="match status" value="1"/>
</dbReference>
<reference evidence="4 5" key="1">
    <citation type="submission" date="2023-02" db="EMBL/GenBank/DDBJ databases">
        <title>Devosia chondri sp. nov., isolated from the phycosphere of marine algae.</title>
        <authorList>
            <person name="Kim J.M."/>
            <person name="Lee J.K."/>
            <person name="Choi B.J."/>
            <person name="Bayburt H."/>
            <person name="Jeon C.O."/>
        </authorList>
    </citation>
    <scope>NUCLEOTIDE SEQUENCE [LARGE SCALE GENOMIC DNA]</scope>
    <source>
        <strain evidence="4 5">G2-5</strain>
    </source>
</reference>
<sequence>MTDQRASLWGLFEITLDGPTSGNPYLDVELAARFSLGDRVVNVPGFYDGEGIYRIRFLPDQIGEWRYNTTSNAAKLDDVSGTVEVGPAQAGNHGPVRADGLHFRHADGTRFINIGTTAYVWNLQGDALEEQTLATLANAPFTKIRMCVFPKHYRYNQNEPERYPFAMLKQGSSNWPAKIEDAGWAFDFDRPDPAYFHHLEKRIGQLAEIGVQADLIVLHPYDRWGFSRMAAEQDDRYLRYLVARLAAFPNVWWSMANEYDFMANKTLDDWNRMIEVVAKADPFGHLLSIHNGFAPFDYTHPRITHVSIQRQDTARALQWRQMYNKPISDDECSYEGDISEDWGNIGGQEMVHRFWAGTVNGGYVTHGETYNNDTETIWWAKGGKLVGQSPKRIAFLRRILEEGPDKGLEPMPHTGHYRITMGGGLDVVTLPELTRPMPGEEDWKRVGIHYATAGQAHQYYLSYFGVNQPGEASVVVPPDEHYRATLIDTWEMTETEIAPDVVRGDVLHFPAKPFQAFLLRRTDATPLEKQNDNHNRPMGYFRIAPFGTIRWQPLSRR</sequence>
<evidence type="ECO:0000313" key="4">
    <source>
        <dbReference type="EMBL" id="WDR06010.1"/>
    </source>
</evidence>
<dbReference type="PANTHER" id="PTHR37836:SF2">
    <property type="entry name" value="DUF4038 DOMAIN-CONTAINING PROTEIN"/>
    <property type="match status" value="1"/>
</dbReference>
<dbReference type="Proteomes" id="UP001222118">
    <property type="component" value="Chromosome"/>
</dbReference>
<dbReference type="InterPro" id="IPR032260">
    <property type="entry name" value="DUF5060"/>
</dbReference>
<evidence type="ECO:0000259" key="2">
    <source>
        <dbReference type="Pfam" id="PF16586"/>
    </source>
</evidence>
<dbReference type="InterPro" id="IPR013783">
    <property type="entry name" value="Ig-like_fold"/>
</dbReference>
<dbReference type="Gene3D" id="3.20.20.80">
    <property type="entry name" value="Glycosidases"/>
    <property type="match status" value="1"/>
</dbReference>
<protein>
    <submittedName>
        <fullName evidence="4">DUF5060 domain-containing protein</fullName>
    </submittedName>
</protein>
<gene>
    <name evidence="4" type="ORF">PSQ90_00655</name>
</gene>